<reference evidence="2" key="1">
    <citation type="submission" date="2020-07" db="EMBL/GenBank/DDBJ databases">
        <title>Clarias magur genome sequencing, assembly and annotation.</title>
        <authorList>
            <person name="Kushwaha B."/>
            <person name="Kumar R."/>
            <person name="Das P."/>
            <person name="Joshi C.G."/>
            <person name="Kumar D."/>
            <person name="Nagpure N.S."/>
            <person name="Pandey M."/>
            <person name="Agarwal S."/>
            <person name="Srivastava S."/>
            <person name="Singh M."/>
            <person name="Sahoo L."/>
            <person name="Jayasankar P."/>
            <person name="Meher P.K."/>
            <person name="Koringa P.G."/>
            <person name="Iquebal M.A."/>
            <person name="Das S.P."/>
            <person name="Bit A."/>
            <person name="Patnaik S."/>
            <person name="Patel N."/>
            <person name="Shah T.M."/>
            <person name="Hinsu A."/>
            <person name="Jena J.K."/>
        </authorList>
    </citation>
    <scope>NUCLEOTIDE SEQUENCE</scope>
    <source>
        <strain evidence="2">CIFAMagur01</strain>
        <tissue evidence="2">Testis</tissue>
    </source>
</reference>
<gene>
    <name evidence="2" type="ORF">DAT39_018917</name>
</gene>
<keyword evidence="3" id="KW-1185">Reference proteome</keyword>
<evidence type="ECO:0000313" key="2">
    <source>
        <dbReference type="EMBL" id="KAF5891391.1"/>
    </source>
</evidence>
<comment type="caution">
    <text evidence="2">The sequence shown here is derived from an EMBL/GenBank/DDBJ whole genome shotgun (WGS) entry which is preliminary data.</text>
</comment>
<dbReference type="Proteomes" id="UP000727407">
    <property type="component" value="Unassembled WGS sequence"/>
</dbReference>
<protein>
    <submittedName>
        <fullName evidence="2">Uncharacterized protein</fullName>
    </submittedName>
</protein>
<dbReference type="EMBL" id="QNUK01000590">
    <property type="protein sequence ID" value="KAF5891391.1"/>
    <property type="molecule type" value="Genomic_DNA"/>
</dbReference>
<name>A0A8J4WUB5_CLAMG</name>
<feature type="region of interest" description="Disordered" evidence="1">
    <location>
        <begin position="1"/>
        <end position="30"/>
    </location>
</feature>
<evidence type="ECO:0000256" key="1">
    <source>
        <dbReference type="SAM" id="MobiDB-lite"/>
    </source>
</evidence>
<evidence type="ECO:0000313" key="3">
    <source>
        <dbReference type="Proteomes" id="UP000727407"/>
    </source>
</evidence>
<dbReference type="AlphaFoldDB" id="A0A8J4WUB5"/>
<organism evidence="2 3">
    <name type="scientific">Clarias magur</name>
    <name type="common">Asian catfish</name>
    <name type="synonym">Macropteronotus magur</name>
    <dbReference type="NCBI Taxonomy" id="1594786"/>
    <lineage>
        <taxon>Eukaryota</taxon>
        <taxon>Metazoa</taxon>
        <taxon>Chordata</taxon>
        <taxon>Craniata</taxon>
        <taxon>Vertebrata</taxon>
        <taxon>Euteleostomi</taxon>
        <taxon>Actinopterygii</taxon>
        <taxon>Neopterygii</taxon>
        <taxon>Teleostei</taxon>
        <taxon>Ostariophysi</taxon>
        <taxon>Siluriformes</taxon>
        <taxon>Clariidae</taxon>
        <taxon>Clarias</taxon>
    </lineage>
</organism>
<proteinExistence type="predicted"/>
<sequence length="70" mass="7618">MVSVGEQDSLGPRSLPVQTDDGFSGEKEKEVPLGAGVKVNAITDALRGTACWESFRERVPGRYQPLAWAR</sequence>
<accession>A0A8J4WUB5</accession>